<dbReference type="EMBL" id="CP113088">
    <property type="protein sequence ID" value="WAC03486.1"/>
    <property type="molecule type" value="Genomic_DNA"/>
</dbReference>
<dbReference type="CDD" id="cd07814">
    <property type="entry name" value="SRPBCC_CalC_Aha1-like"/>
    <property type="match status" value="1"/>
</dbReference>
<evidence type="ECO:0000259" key="2">
    <source>
        <dbReference type="Pfam" id="PF08327"/>
    </source>
</evidence>
<feature type="domain" description="Activator of Hsp90 ATPase homologue 1/2-like C-terminal" evidence="2">
    <location>
        <begin position="13"/>
        <end position="131"/>
    </location>
</feature>
<sequence>MAHNIYHNLVIRASKEAIFNAFTQPEHLNNWWTLTASREPKLEAEYNLNFTEQYDWYAKVLEVEQNEAFYLKITKADDDWNPTTFGFQLTTIEKGTLVAFSHTGWKDANHHFKHTSFCWALLLNALKNYLEKGTVIPFKARE</sequence>
<keyword evidence="4" id="KW-1185">Reference proteome</keyword>
<evidence type="ECO:0000256" key="1">
    <source>
        <dbReference type="ARBA" id="ARBA00006817"/>
    </source>
</evidence>
<dbReference type="RefSeq" id="WP_267678070.1">
    <property type="nucleotide sequence ID" value="NZ_CP113088.1"/>
</dbReference>
<dbReference type="Proteomes" id="UP001164705">
    <property type="component" value="Chromosome"/>
</dbReference>
<dbReference type="AlphaFoldDB" id="A0A9E8SER3"/>
<dbReference type="InterPro" id="IPR023393">
    <property type="entry name" value="START-like_dom_sf"/>
</dbReference>
<evidence type="ECO:0000313" key="3">
    <source>
        <dbReference type="EMBL" id="WAC03486.1"/>
    </source>
</evidence>
<evidence type="ECO:0000313" key="4">
    <source>
        <dbReference type="Proteomes" id="UP001164705"/>
    </source>
</evidence>
<comment type="similarity">
    <text evidence="1">Belongs to the AHA1 family.</text>
</comment>
<gene>
    <name evidence="3" type="ORF">N7U66_08365</name>
</gene>
<protein>
    <submittedName>
        <fullName evidence="3">SRPBCC domain-containing protein</fullName>
    </submittedName>
</protein>
<organism evidence="3 4">
    <name type="scientific">Lacinutrix neustonica</name>
    <dbReference type="NCBI Taxonomy" id="2980107"/>
    <lineage>
        <taxon>Bacteria</taxon>
        <taxon>Pseudomonadati</taxon>
        <taxon>Bacteroidota</taxon>
        <taxon>Flavobacteriia</taxon>
        <taxon>Flavobacteriales</taxon>
        <taxon>Flavobacteriaceae</taxon>
        <taxon>Lacinutrix</taxon>
    </lineage>
</organism>
<accession>A0A9E8SER3</accession>
<dbReference type="InterPro" id="IPR013538">
    <property type="entry name" value="ASHA1/2-like_C"/>
</dbReference>
<dbReference type="Pfam" id="PF08327">
    <property type="entry name" value="AHSA1"/>
    <property type="match status" value="1"/>
</dbReference>
<proteinExistence type="inferred from homology"/>
<dbReference type="KEGG" id="lnu:N7U66_08365"/>
<dbReference type="SUPFAM" id="SSF55961">
    <property type="entry name" value="Bet v1-like"/>
    <property type="match status" value="1"/>
</dbReference>
<reference evidence="3" key="1">
    <citation type="submission" date="2022-11" db="EMBL/GenBank/DDBJ databases">
        <title>Lacinutrix neustonica HL-RS19T sp. nov., isolated from the surface microlayer sample of brackish Lake Shihwa.</title>
        <authorList>
            <person name="Choi J.Y."/>
            <person name="Hwang C.Y."/>
        </authorList>
    </citation>
    <scope>NUCLEOTIDE SEQUENCE</scope>
    <source>
        <strain evidence="3">HL-RS19</strain>
    </source>
</reference>
<name>A0A9E8SER3_9FLAO</name>
<dbReference type="Gene3D" id="3.30.530.20">
    <property type="match status" value="1"/>
</dbReference>